<keyword evidence="1" id="KW-1133">Transmembrane helix</keyword>
<dbReference type="EMBL" id="UOGL01000087">
    <property type="protein sequence ID" value="VAX36915.1"/>
    <property type="molecule type" value="Genomic_DNA"/>
</dbReference>
<keyword evidence="1" id="KW-0472">Membrane</keyword>
<keyword evidence="1" id="KW-0812">Transmembrane</keyword>
<organism evidence="2">
    <name type="scientific">hydrothermal vent metagenome</name>
    <dbReference type="NCBI Taxonomy" id="652676"/>
    <lineage>
        <taxon>unclassified sequences</taxon>
        <taxon>metagenomes</taxon>
        <taxon>ecological metagenomes</taxon>
    </lineage>
</organism>
<feature type="transmembrane region" description="Helical" evidence="1">
    <location>
        <begin position="25"/>
        <end position="45"/>
    </location>
</feature>
<accession>A0A3B1DXB4</accession>
<protein>
    <submittedName>
        <fullName evidence="2">Uncharacterized protein</fullName>
    </submittedName>
</protein>
<feature type="transmembrane region" description="Helical" evidence="1">
    <location>
        <begin position="99"/>
        <end position="120"/>
    </location>
</feature>
<evidence type="ECO:0000313" key="2">
    <source>
        <dbReference type="EMBL" id="VAX36915.1"/>
    </source>
</evidence>
<evidence type="ECO:0000256" key="1">
    <source>
        <dbReference type="SAM" id="Phobius"/>
    </source>
</evidence>
<proteinExistence type="predicted"/>
<reference evidence="2" key="1">
    <citation type="submission" date="2018-06" db="EMBL/GenBank/DDBJ databases">
        <authorList>
            <person name="Zhirakovskaya E."/>
        </authorList>
    </citation>
    <scope>NUCLEOTIDE SEQUENCE</scope>
</reference>
<dbReference type="AlphaFoldDB" id="A0A3B1DXB4"/>
<feature type="transmembrane region" description="Helical" evidence="1">
    <location>
        <begin position="57"/>
        <end position="79"/>
    </location>
</feature>
<sequence>MEFFESLLQLAGALWNVIVDLGSLLLPWTPLFAWIVFWMFAVNWLKLRKIMLKGGWVGVLLIGFVWILVWGTISPPIVAAAGKHHIFGLTLSNYVGKTVYVTMIYCIMFLSGSVQLSGALGKWCLFTEEEEMLIAENHSHDN</sequence>
<name>A0A3B1DXB4_9ZZZZ</name>
<gene>
    <name evidence="2" type="ORF">MNBD_PLANCTO02-959</name>
</gene>